<reference evidence="7 8" key="1">
    <citation type="submission" date="2014-06" db="EMBL/GenBank/DDBJ databases">
        <title>Draft genome sequence of Bacillus gaemokensis JCM 15801 (MCCC 1A00707).</title>
        <authorList>
            <person name="Lai Q."/>
            <person name="Liu Y."/>
            <person name="Shao Z."/>
        </authorList>
    </citation>
    <scope>NUCLEOTIDE SEQUENCE [LARGE SCALE GENOMIC DNA]</scope>
    <source>
        <strain evidence="7 8">JCM 15801</strain>
    </source>
</reference>
<gene>
    <name evidence="7" type="ORF">BAGA_23160</name>
</gene>
<dbReference type="SUPFAM" id="SSF46785">
    <property type="entry name" value="Winged helix' DNA-binding domain"/>
    <property type="match status" value="1"/>
</dbReference>
<dbReference type="STRING" id="574375.AZF08_24930"/>
<dbReference type="FunFam" id="1.10.10.10:FF:000001">
    <property type="entry name" value="LysR family transcriptional regulator"/>
    <property type="match status" value="1"/>
</dbReference>
<dbReference type="CDD" id="cd08442">
    <property type="entry name" value="PBP2_YofA_SoxR_like"/>
    <property type="match status" value="1"/>
</dbReference>
<evidence type="ECO:0000256" key="1">
    <source>
        <dbReference type="ARBA" id="ARBA00009437"/>
    </source>
</evidence>
<keyword evidence="8" id="KW-1185">Reference proteome</keyword>
<keyword evidence="3" id="KW-0805">Transcription regulation</keyword>
<accession>A0A073KI14</accession>
<sequence length="288" mass="32782">MELRDLQIFQSVADHGSVSNAAKELNYVQSNVTARIKQLENELKTPLFYRHKRGMTLTAEGRKMLTYVNKILQDVEELKQVFLDSNVPSGILKIGTVETVSTLPTILSSYYKEYPNVDLSLQAGLTEELIKEVIDHKLDGAFISGPIKHPLLEQYDVCTEQLVLVTQNKAFHIEEFITTPLLVFNQGCGYRSKLERWLKDEGLLPKRIMEFNILETILNSVALGLGITIVPQSAVRHLSTTGKVHCHPIPEKYGSISTVFIRRKDTYMTNSMRSFLKTIEKRHHINLL</sequence>
<proteinExistence type="inferred from homology"/>
<dbReference type="InterPro" id="IPR005119">
    <property type="entry name" value="LysR_subst-bd"/>
</dbReference>
<comment type="caution">
    <text evidence="7">The sequence shown here is derived from an EMBL/GenBank/DDBJ whole genome shotgun (WGS) entry which is preliminary data.</text>
</comment>
<evidence type="ECO:0000259" key="6">
    <source>
        <dbReference type="PROSITE" id="PS50931"/>
    </source>
</evidence>
<comment type="similarity">
    <text evidence="1">Belongs to the LysR transcriptional regulatory family.</text>
</comment>
<dbReference type="PANTHER" id="PTHR30126">
    <property type="entry name" value="HTH-TYPE TRANSCRIPTIONAL REGULATOR"/>
    <property type="match status" value="1"/>
</dbReference>
<dbReference type="GO" id="GO:0003700">
    <property type="term" value="F:DNA-binding transcription factor activity"/>
    <property type="evidence" value="ECO:0007669"/>
    <property type="project" value="InterPro"/>
</dbReference>
<evidence type="ECO:0000256" key="3">
    <source>
        <dbReference type="ARBA" id="ARBA00023015"/>
    </source>
</evidence>
<keyword evidence="5" id="KW-0804">Transcription</keyword>
<dbReference type="OrthoDB" id="8479357at2"/>
<organism evidence="7 8">
    <name type="scientific">Bacillus gaemokensis</name>
    <dbReference type="NCBI Taxonomy" id="574375"/>
    <lineage>
        <taxon>Bacteria</taxon>
        <taxon>Bacillati</taxon>
        <taxon>Bacillota</taxon>
        <taxon>Bacilli</taxon>
        <taxon>Bacillales</taxon>
        <taxon>Bacillaceae</taxon>
        <taxon>Bacillus</taxon>
        <taxon>Bacillus cereus group</taxon>
    </lineage>
</organism>
<evidence type="ECO:0000256" key="4">
    <source>
        <dbReference type="ARBA" id="ARBA00023125"/>
    </source>
</evidence>
<dbReference type="Proteomes" id="UP000027778">
    <property type="component" value="Unassembled WGS sequence"/>
</dbReference>
<dbReference type="Pfam" id="PF03466">
    <property type="entry name" value="LysR_substrate"/>
    <property type="match status" value="1"/>
</dbReference>
<evidence type="ECO:0000256" key="5">
    <source>
        <dbReference type="ARBA" id="ARBA00023163"/>
    </source>
</evidence>
<dbReference type="SUPFAM" id="SSF53850">
    <property type="entry name" value="Periplasmic binding protein-like II"/>
    <property type="match status" value="1"/>
</dbReference>
<dbReference type="GO" id="GO:0000976">
    <property type="term" value="F:transcription cis-regulatory region binding"/>
    <property type="evidence" value="ECO:0007669"/>
    <property type="project" value="TreeGrafter"/>
</dbReference>
<dbReference type="AlphaFoldDB" id="A0A073KI14"/>
<evidence type="ECO:0000256" key="2">
    <source>
        <dbReference type="ARBA" id="ARBA00018718"/>
    </source>
</evidence>
<dbReference type="eggNOG" id="COG0583">
    <property type="taxonomic scope" value="Bacteria"/>
</dbReference>
<dbReference type="Pfam" id="PF00126">
    <property type="entry name" value="HTH_1"/>
    <property type="match status" value="1"/>
</dbReference>
<dbReference type="Gene3D" id="1.10.10.10">
    <property type="entry name" value="Winged helix-like DNA-binding domain superfamily/Winged helix DNA-binding domain"/>
    <property type="match status" value="1"/>
</dbReference>
<name>A0A073KI14_9BACI</name>
<dbReference type="PANTHER" id="PTHR30126:SF40">
    <property type="entry name" value="HTH-TYPE TRANSCRIPTIONAL REGULATOR GLTR"/>
    <property type="match status" value="1"/>
</dbReference>
<dbReference type="InterPro" id="IPR036388">
    <property type="entry name" value="WH-like_DNA-bd_sf"/>
</dbReference>
<protein>
    <recommendedName>
        <fullName evidence="2">HTH-type transcriptional regulator CzcR</fullName>
    </recommendedName>
</protein>
<evidence type="ECO:0000313" key="7">
    <source>
        <dbReference type="EMBL" id="KEK21943.1"/>
    </source>
</evidence>
<feature type="domain" description="HTH lysR-type" evidence="6">
    <location>
        <begin position="1"/>
        <end position="58"/>
    </location>
</feature>
<evidence type="ECO:0000313" key="8">
    <source>
        <dbReference type="Proteomes" id="UP000027778"/>
    </source>
</evidence>
<dbReference type="PROSITE" id="PS50931">
    <property type="entry name" value="HTH_LYSR"/>
    <property type="match status" value="1"/>
</dbReference>
<dbReference type="InterPro" id="IPR036390">
    <property type="entry name" value="WH_DNA-bd_sf"/>
</dbReference>
<dbReference type="RefSeq" id="WP_033678629.1">
    <property type="nucleotide sequence ID" value="NZ_JOTM01000047.1"/>
</dbReference>
<dbReference type="Gene3D" id="3.40.190.290">
    <property type="match status" value="1"/>
</dbReference>
<dbReference type="EMBL" id="JOTM01000047">
    <property type="protein sequence ID" value="KEK21943.1"/>
    <property type="molecule type" value="Genomic_DNA"/>
</dbReference>
<keyword evidence="4" id="KW-0238">DNA-binding</keyword>
<dbReference type="InterPro" id="IPR000847">
    <property type="entry name" value="LysR_HTH_N"/>
</dbReference>